<accession>A0A3N1CWB2</accession>
<dbReference type="Proteomes" id="UP000272400">
    <property type="component" value="Unassembled WGS sequence"/>
</dbReference>
<dbReference type="Gene3D" id="2.40.160.210">
    <property type="entry name" value="Acyl-CoA thioesterase, double hotdog domain"/>
    <property type="match status" value="1"/>
</dbReference>
<sequence length="293" mass="31152">MITLLTQHTETTTPAPGDGIEAFFALEGDTFFPGRHAIGPWGADMMNGRTVGGILAHRLEDRHGDPAFQPARLTVDLLRPTGMAPFTVRTTSVREGRRIRIADAELVQVGHVTARASLVLLRRSEQPPGEVWQAADPIGAPLPPAEVPESRHELLMWPFGHGEFDAGNRMSVWEGGARKGAWLRENRALVEGVELTPFVRAALAGDVASPLTGWGTAGLQYINADYTLTLSRLPEGPDIGLQAVSHLSVDGVATGSVTVYDRLGPIGTCSIIALANSAAAFYIPRPTDGAAAG</sequence>
<evidence type="ECO:0000259" key="1">
    <source>
        <dbReference type="Pfam" id="PF13622"/>
    </source>
</evidence>
<feature type="domain" description="Acyl-CoA thioesterase-like N-terminal HotDog" evidence="1">
    <location>
        <begin position="39"/>
        <end position="119"/>
    </location>
</feature>
<dbReference type="EMBL" id="RJKE01000001">
    <property type="protein sequence ID" value="ROO85577.1"/>
    <property type="molecule type" value="Genomic_DNA"/>
</dbReference>
<keyword evidence="3" id="KW-1185">Reference proteome</keyword>
<evidence type="ECO:0000313" key="2">
    <source>
        <dbReference type="EMBL" id="ROO85577.1"/>
    </source>
</evidence>
<evidence type="ECO:0000313" key="3">
    <source>
        <dbReference type="Proteomes" id="UP000272400"/>
    </source>
</evidence>
<reference evidence="2 3" key="1">
    <citation type="submission" date="2018-11" db="EMBL/GenBank/DDBJ databases">
        <title>Sequencing the genomes of 1000 actinobacteria strains.</title>
        <authorList>
            <person name="Klenk H.-P."/>
        </authorList>
    </citation>
    <scope>NUCLEOTIDE SEQUENCE [LARGE SCALE GENOMIC DNA]</scope>
    <source>
        <strain evidence="2 3">DSM 44254</strain>
    </source>
</reference>
<dbReference type="AlphaFoldDB" id="A0A3N1CWB2"/>
<organism evidence="2 3">
    <name type="scientific">Actinocorallia herbida</name>
    <dbReference type="NCBI Taxonomy" id="58109"/>
    <lineage>
        <taxon>Bacteria</taxon>
        <taxon>Bacillati</taxon>
        <taxon>Actinomycetota</taxon>
        <taxon>Actinomycetes</taxon>
        <taxon>Streptosporangiales</taxon>
        <taxon>Thermomonosporaceae</taxon>
        <taxon>Actinocorallia</taxon>
    </lineage>
</organism>
<dbReference type="InterPro" id="IPR049449">
    <property type="entry name" value="TesB_ACOT8-like_N"/>
</dbReference>
<protein>
    <submittedName>
        <fullName evidence="2">Thioesterase superfamily protein</fullName>
    </submittedName>
</protein>
<gene>
    <name evidence="2" type="ORF">EDD29_3123</name>
</gene>
<dbReference type="Pfam" id="PF13622">
    <property type="entry name" value="4HBT_3"/>
    <property type="match status" value="1"/>
</dbReference>
<proteinExistence type="predicted"/>
<name>A0A3N1CWB2_9ACTN</name>
<comment type="caution">
    <text evidence="2">The sequence shown here is derived from an EMBL/GenBank/DDBJ whole genome shotgun (WGS) entry which is preliminary data.</text>
</comment>
<dbReference type="InterPro" id="IPR042171">
    <property type="entry name" value="Acyl-CoA_hotdog"/>
</dbReference>